<proteinExistence type="predicted"/>
<name>A0A517M0Y2_9BACT</name>
<evidence type="ECO:0000313" key="2">
    <source>
        <dbReference type="Proteomes" id="UP000319557"/>
    </source>
</evidence>
<dbReference type="KEGG" id="ruv:EC9_27280"/>
<dbReference type="EMBL" id="CP036261">
    <property type="protein sequence ID" value="QDS88537.1"/>
    <property type="molecule type" value="Genomic_DNA"/>
</dbReference>
<dbReference type="RefSeq" id="WP_246106105.1">
    <property type="nucleotide sequence ID" value="NZ_CP036261.1"/>
</dbReference>
<gene>
    <name evidence="1" type="ORF">EC9_27280</name>
</gene>
<organism evidence="1 2">
    <name type="scientific">Rosistilla ulvae</name>
    <dbReference type="NCBI Taxonomy" id="1930277"/>
    <lineage>
        <taxon>Bacteria</taxon>
        <taxon>Pseudomonadati</taxon>
        <taxon>Planctomycetota</taxon>
        <taxon>Planctomycetia</taxon>
        <taxon>Pirellulales</taxon>
        <taxon>Pirellulaceae</taxon>
        <taxon>Rosistilla</taxon>
    </lineage>
</organism>
<accession>A0A517M0Y2</accession>
<keyword evidence="2" id="KW-1185">Reference proteome</keyword>
<dbReference type="Proteomes" id="UP000319557">
    <property type="component" value="Chromosome"/>
</dbReference>
<evidence type="ECO:0000313" key="1">
    <source>
        <dbReference type="EMBL" id="QDS88537.1"/>
    </source>
</evidence>
<protein>
    <submittedName>
        <fullName evidence="1">Uncharacterized protein</fullName>
    </submittedName>
</protein>
<dbReference type="AlphaFoldDB" id="A0A517M0Y2"/>
<reference evidence="1 2" key="1">
    <citation type="submission" date="2019-02" db="EMBL/GenBank/DDBJ databases">
        <title>Deep-cultivation of Planctomycetes and their phenomic and genomic characterization uncovers novel biology.</title>
        <authorList>
            <person name="Wiegand S."/>
            <person name="Jogler M."/>
            <person name="Boedeker C."/>
            <person name="Pinto D."/>
            <person name="Vollmers J."/>
            <person name="Rivas-Marin E."/>
            <person name="Kohn T."/>
            <person name="Peeters S.H."/>
            <person name="Heuer A."/>
            <person name="Rast P."/>
            <person name="Oberbeckmann S."/>
            <person name="Bunk B."/>
            <person name="Jeske O."/>
            <person name="Meyerdierks A."/>
            <person name="Storesund J.E."/>
            <person name="Kallscheuer N."/>
            <person name="Luecker S."/>
            <person name="Lage O.M."/>
            <person name="Pohl T."/>
            <person name="Merkel B.J."/>
            <person name="Hornburger P."/>
            <person name="Mueller R.-W."/>
            <person name="Bruemmer F."/>
            <person name="Labrenz M."/>
            <person name="Spormann A.M."/>
            <person name="Op den Camp H."/>
            <person name="Overmann J."/>
            <person name="Amann R."/>
            <person name="Jetten M.S.M."/>
            <person name="Mascher T."/>
            <person name="Medema M.H."/>
            <person name="Devos D.P."/>
            <person name="Kaster A.-K."/>
            <person name="Ovreas L."/>
            <person name="Rohde M."/>
            <person name="Galperin M.Y."/>
            <person name="Jogler C."/>
        </authorList>
    </citation>
    <scope>NUCLEOTIDE SEQUENCE [LARGE SCALE GENOMIC DNA]</scope>
    <source>
        <strain evidence="1 2">EC9</strain>
    </source>
</reference>
<sequence length="74" mass="8351">MNSPSHVRMVCPIARFRRAATHAFRGGFGIVANCLQGMMLHRLGFDIQRLTARFAGRVFRLTDLHGEVVREIIA</sequence>